<evidence type="ECO:0000256" key="3">
    <source>
        <dbReference type="ARBA" id="ARBA00022692"/>
    </source>
</evidence>
<sequence>MTLDQITILSILAATIVLFIWGSWRHDVVALASLLACVFVGLIPPSHAFDGFGHPAVVTVACVLILSRGLQSTGAMDAFAQRMIPKSGSTTLAIGAITAVGALMSSFMNNVGAMALLMPVASGLAEKHHLPPGKVLMPLSFGTILGGMTTLIGTPPNLIVSSFRASAGAGSYGMFDFTPVGLGVAIVGILFVCLIGWRLVPERTQAGAATFDTGTYLTEALVPEKSPVAGKTLWEIARMLEDEDAQVVGVVRDDGRVSPARPRHRVRVGDILVIEAEPESLAAAISHLGLKLEGEPAEAEEPDGPGEESKALAEGRPGTAKRDRGRRDESGGAGDGAGHQDGGGAKGESDGDDGDKLAGGESRKEGKKEREKERDKERGEDLRLRELVVMPDSDLVGRTIQFLRLPAHYEINLLALSRQGRRSVRRLRSTPLLAGDALLMMGTDDNLNTFASEKGCVPLAQRDIAIPNKEKAAIALVTMALAVAGAAFGLLPAAISFATCVLAYMALKVVSLRNVYESIDGSVIVLLGALIAVAGVMESSGAADLVSRWMLSAIAGGDPVIALVTLLVVTMTLSDFMNNAATAAVMCSIALSASAQLGVNPDSFLMAVAIGASCAFLTPVGHQNNTLILGPGGFHFGDYWRLGLPLEIMVVAVSVPLLLWVWPL</sequence>
<dbReference type="Proteomes" id="UP001408594">
    <property type="component" value="Unassembled WGS sequence"/>
</dbReference>
<evidence type="ECO:0000256" key="8">
    <source>
        <dbReference type="SAM" id="Phobius"/>
    </source>
</evidence>
<evidence type="ECO:0000256" key="5">
    <source>
        <dbReference type="ARBA" id="ARBA00022989"/>
    </source>
</evidence>
<dbReference type="InterPro" id="IPR004680">
    <property type="entry name" value="Cit_transptr-like_dom"/>
</dbReference>
<feature type="transmembrane region" description="Helical" evidence="8">
    <location>
        <begin position="91"/>
        <end position="115"/>
    </location>
</feature>
<evidence type="ECO:0000256" key="7">
    <source>
        <dbReference type="SAM" id="MobiDB-lite"/>
    </source>
</evidence>
<reference evidence="10 11" key="1">
    <citation type="submission" date="2024-02" db="EMBL/GenBank/DDBJ databases">
        <title>Microbulbifer aestuariivivens NBRC 112533.</title>
        <authorList>
            <person name="Ichikawa N."/>
            <person name="Katano-Makiyama Y."/>
            <person name="Hidaka K."/>
        </authorList>
    </citation>
    <scope>NUCLEOTIDE SEQUENCE [LARGE SCALE GENOMIC DNA]</scope>
    <source>
        <strain evidence="10 11">NBRC 112533</strain>
    </source>
</reference>
<dbReference type="PANTHER" id="PTHR43652:SF2">
    <property type="entry name" value="BASIC AMINO ACID ANTIPORTER YFCC-RELATED"/>
    <property type="match status" value="1"/>
</dbReference>
<dbReference type="InterPro" id="IPR006037">
    <property type="entry name" value="RCK_C"/>
</dbReference>
<dbReference type="Pfam" id="PF02080">
    <property type="entry name" value="TrkA_C"/>
    <property type="match status" value="2"/>
</dbReference>
<dbReference type="RefSeq" id="WP_345549061.1">
    <property type="nucleotide sequence ID" value="NZ_BAABRT010000004.1"/>
</dbReference>
<feature type="transmembrane region" description="Helical" evidence="8">
    <location>
        <begin position="549"/>
        <end position="569"/>
    </location>
</feature>
<dbReference type="PROSITE" id="PS51202">
    <property type="entry name" value="RCK_C"/>
    <property type="match status" value="2"/>
</dbReference>
<name>A0ABP9WM92_9GAMM</name>
<feature type="domain" description="RCK C-terminal" evidence="9">
    <location>
        <begin position="372"/>
        <end position="456"/>
    </location>
</feature>
<evidence type="ECO:0000256" key="1">
    <source>
        <dbReference type="ARBA" id="ARBA00004141"/>
    </source>
</evidence>
<keyword evidence="3 8" id="KW-0812">Transmembrane</keyword>
<keyword evidence="2" id="KW-0813">Transport</keyword>
<proteinExistence type="predicted"/>
<keyword evidence="5 8" id="KW-1133">Transmembrane helix</keyword>
<feature type="transmembrane region" description="Helical" evidence="8">
    <location>
        <begin position="6"/>
        <end position="21"/>
    </location>
</feature>
<feature type="compositionally biased region" description="Basic and acidic residues" evidence="7">
    <location>
        <begin position="320"/>
        <end position="330"/>
    </location>
</feature>
<dbReference type="InterPro" id="IPR036721">
    <property type="entry name" value="RCK_C_sf"/>
</dbReference>
<evidence type="ECO:0000313" key="10">
    <source>
        <dbReference type="EMBL" id="GAA5524234.1"/>
    </source>
</evidence>
<feature type="compositionally biased region" description="Gly residues" evidence="7">
    <location>
        <begin position="331"/>
        <end position="346"/>
    </location>
</feature>
<dbReference type="InterPro" id="IPR051679">
    <property type="entry name" value="DASS-Related_Transporters"/>
</dbReference>
<feature type="transmembrane region" description="Helical" evidence="8">
    <location>
        <begin position="28"/>
        <end position="46"/>
    </location>
</feature>
<evidence type="ECO:0000313" key="11">
    <source>
        <dbReference type="Proteomes" id="UP001408594"/>
    </source>
</evidence>
<dbReference type="EMBL" id="BAABRT010000004">
    <property type="protein sequence ID" value="GAA5524234.1"/>
    <property type="molecule type" value="Genomic_DNA"/>
</dbReference>
<evidence type="ECO:0000256" key="6">
    <source>
        <dbReference type="ARBA" id="ARBA00023136"/>
    </source>
</evidence>
<dbReference type="Gene3D" id="3.30.70.1450">
    <property type="entry name" value="Regulator of K+ conductance, C-terminal domain"/>
    <property type="match status" value="2"/>
</dbReference>
<feature type="transmembrane region" description="Helical" evidence="8">
    <location>
        <begin position="642"/>
        <end position="662"/>
    </location>
</feature>
<feature type="transmembrane region" description="Helical" evidence="8">
    <location>
        <begin position="519"/>
        <end position="537"/>
    </location>
</feature>
<feature type="domain" description="RCK C-terminal" evidence="9">
    <location>
        <begin position="204"/>
        <end position="291"/>
    </location>
</feature>
<gene>
    <name evidence="10" type="ORF">Maes01_00788</name>
</gene>
<dbReference type="PANTHER" id="PTHR43652">
    <property type="entry name" value="BASIC AMINO ACID ANTIPORTER YFCC-RELATED"/>
    <property type="match status" value="1"/>
</dbReference>
<comment type="subcellular location">
    <subcellularLocation>
        <location evidence="1">Membrane</location>
        <topology evidence="1">Multi-pass membrane protein</topology>
    </subcellularLocation>
</comment>
<keyword evidence="6 8" id="KW-0472">Membrane</keyword>
<feature type="region of interest" description="Disordered" evidence="7">
    <location>
        <begin position="294"/>
        <end position="379"/>
    </location>
</feature>
<comment type="caution">
    <text evidence="10">The sequence shown here is derived from an EMBL/GenBank/DDBJ whole genome shotgun (WGS) entry which is preliminary data.</text>
</comment>
<feature type="transmembrane region" description="Helical" evidence="8">
    <location>
        <begin position="474"/>
        <end position="507"/>
    </location>
</feature>
<evidence type="ECO:0000256" key="2">
    <source>
        <dbReference type="ARBA" id="ARBA00022448"/>
    </source>
</evidence>
<protein>
    <recommendedName>
        <fullName evidence="9">RCK C-terminal domain-containing protein</fullName>
    </recommendedName>
</protein>
<feature type="compositionally biased region" description="Acidic residues" evidence="7">
    <location>
        <begin position="295"/>
        <end position="306"/>
    </location>
</feature>
<feature type="transmembrane region" description="Helical" evidence="8">
    <location>
        <begin position="52"/>
        <end position="70"/>
    </location>
</feature>
<feature type="transmembrane region" description="Helical" evidence="8">
    <location>
        <begin position="174"/>
        <end position="197"/>
    </location>
</feature>
<evidence type="ECO:0000259" key="9">
    <source>
        <dbReference type="PROSITE" id="PS51202"/>
    </source>
</evidence>
<organism evidence="10 11">
    <name type="scientific">Microbulbifer aestuariivivens</name>
    <dbReference type="NCBI Taxonomy" id="1908308"/>
    <lineage>
        <taxon>Bacteria</taxon>
        <taxon>Pseudomonadati</taxon>
        <taxon>Pseudomonadota</taxon>
        <taxon>Gammaproteobacteria</taxon>
        <taxon>Cellvibrionales</taxon>
        <taxon>Microbulbiferaceae</taxon>
        <taxon>Microbulbifer</taxon>
    </lineage>
</organism>
<keyword evidence="11" id="KW-1185">Reference proteome</keyword>
<keyword evidence="4" id="KW-0677">Repeat</keyword>
<dbReference type="SUPFAM" id="SSF116726">
    <property type="entry name" value="TrkA C-terminal domain-like"/>
    <property type="match status" value="2"/>
</dbReference>
<dbReference type="Pfam" id="PF03600">
    <property type="entry name" value="CitMHS"/>
    <property type="match status" value="2"/>
</dbReference>
<evidence type="ECO:0000256" key="4">
    <source>
        <dbReference type="ARBA" id="ARBA00022737"/>
    </source>
</evidence>
<accession>A0ABP9WM92</accession>
<feature type="compositionally biased region" description="Basic and acidic residues" evidence="7">
    <location>
        <begin position="354"/>
        <end position="379"/>
    </location>
</feature>